<protein>
    <submittedName>
        <fullName evidence="1">Uncharacterized protein</fullName>
    </submittedName>
</protein>
<sequence length="66" mass="7220">MRKAGDNAVQHGLLAVWRGSPQRSTLGVCLFAPVRRPDFRVGGATSGVEEKEVSRLWEPKKTFAPA</sequence>
<gene>
    <name evidence="1" type="ORF">SAMN04488058_11739</name>
</gene>
<reference evidence="2" key="1">
    <citation type="submission" date="2016-10" db="EMBL/GenBank/DDBJ databases">
        <authorList>
            <person name="Varghese N."/>
            <person name="Submissions S."/>
        </authorList>
    </citation>
    <scope>NUCLEOTIDE SEQUENCE [LARGE SCALE GENOMIC DNA]</scope>
    <source>
        <strain evidence="2">CGMCC 1.10218</strain>
    </source>
</reference>
<dbReference type="Proteomes" id="UP000199223">
    <property type="component" value="Unassembled WGS sequence"/>
</dbReference>
<dbReference type="STRING" id="856736.SAMN04488058_11739"/>
<dbReference type="EMBL" id="FNZA01000017">
    <property type="protein sequence ID" value="SEJ75251.1"/>
    <property type="molecule type" value="Genomic_DNA"/>
</dbReference>
<evidence type="ECO:0000313" key="2">
    <source>
        <dbReference type="Proteomes" id="UP000199223"/>
    </source>
</evidence>
<evidence type="ECO:0000313" key="1">
    <source>
        <dbReference type="EMBL" id="SEJ75251.1"/>
    </source>
</evidence>
<name>A0A1H7BC59_9DEIO</name>
<accession>A0A1H7BC59</accession>
<dbReference type="AlphaFoldDB" id="A0A1H7BC59"/>
<organism evidence="1 2">
    <name type="scientific">Deinococcus reticulitermitis</name>
    <dbReference type="NCBI Taxonomy" id="856736"/>
    <lineage>
        <taxon>Bacteria</taxon>
        <taxon>Thermotogati</taxon>
        <taxon>Deinococcota</taxon>
        <taxon>Deinococci</taxon>
        <taxon>Deinococcales</taxon>
        <taxon>Deinococcaceae</taxon>
        <taxon>Deinococcus</taxon>
    </lineage>
</organism>
<keyword evidence="2" id="KW-1185">Reference proteome</keyword>
<proteinExistence type="predicted"/>